<dbReference type="AlphaFoldDB" id="A0A1G4BPF2"/>
<gene>
    <name evidence="1" type="ORF">CORC01_01395</name>
</gene>
<reference evidence="1 2" key="1">
    <citation type="submission" date="2016-09" db="EMBL/GenBank/DDBJ databases">
        <authorList>
            <person name="Capua I."/>
            <person name="De Benedictis P."/>
            <person name="Joannis T."/>
            <person name="Lombin L.H."/>
            <person name="Cattoli G."/>
        </authorList>
    </citation>
    <scope>NUCLEOTIDE SEQUENCE [LARGE SCALE GENOMIC DNA]</scope>
    <source>
        <strain evidence="1 2">IMI 309357</strain>
    </source>
</reference>
<dbReference type="GeneID" id="34554560"/>
<sequence length="71" mass="7789">MHKSSKADKRALKSNAKRVRKELKAFESAGKNAKALKRGTRHIGQIFTASIGDRLDRGGYELGETGGSRFV</sequence>
<evidence type="ECO:0000313" key="1">
    <source>
        <dbReference type="EMBL" id="OHF03342.1"/>
    </source>
</evidence>
<name>A0A1G4BPF2_9PEZI</name>
<protein>
    <submittedName>
        <fullName evidence="1">Uncharacterized protein</fullName>
    </submittedName>
</protein>
<accession>A0A1G4BPF2</accession>
<evidence type="ECO:0000313" key="2">
    <source>
        <dbReference type="Proteomes" id="UP000176998"/>
    </source>
</evidence>
<organism evidence="1 2">
    <name type="scientific">Colletotrichum orchidophilum</name>
    <dbReference type="NCBI Taxonomy" id="1209926"/>
    <lineage>
        <taxon>Eukaryota</taxon>
        <taxon>Fungi</taxon>
        <taxon>Dikarya</taxon>
        <taxon>Ascomycota</taxon>
        <taxon>Pezizomycotina</taxon>
        <taxon>Sordariomycetes</taxon>
        <taxon>Hypocreomycetidae</taxon>
        <taxon>Glomerellales</taxon>
        <taxon>Glomerellaceae</taxon>
        <taxon>Colletotrichum</taxon>
    </lineage>
</organism>
<dbReference type="OrthoDB" id="4843147at2759"/>
<dbReference type="EMBL" id="MJBS01000007">
    <property type="protein sequence ID" value="OHF03342.1"/>
    <property type="molecule type" value="Genomic_DNA"/>
</dbReference>
<keyword evidence="2" id="KW-1185">Reference proteome</keyword>
<dbReference type="Proteomes" id="UP000176998">
    <property type="component" value="Unassembled WGS sequence"/>
</dbReference>
<proteinExistence type="predicted"/>
<comment type="caution">
    <text evidence="1">The sequence shown here is derived from an EMBL/GenBank/DDBJ whole genome shotgun (WGS) entry which is preliminary data.</text>
</comment>
<dbReference type="RefSeq" id="XP_022480478.1">
    <property type="nucleotide sequence ID" value="XM_022613050.1"/>
</dbReference>